<evidence type="ECO:0000256" key="3">
    <source>
        <dbReference type="ARBA" id="ARBA00020541"/>
    </source>
</evidence>
<gene>
    <name evidence="6" type="ORF">GCM10009823_18760</name>
</gene>
<comment type="subcellular location">
    <subcellularLocation>
        <location evidence="1">Cytoplasm</location>
    </subcellularLocation>
</comment>
<comment type="caution">
    <text evidence="6">The sequence shown here is derived from an EMBL/GenBank/DDBJ whole genome shotgun (WGS) entry which is preliminary data.</text>
</comment>
<dbReference type="SUPFAM" id="SSF47598">
    <property type="entry name" value="Ribbon-helix-helix"/>
    <property type="match status" value="1"/>
</dbReference>
<name>A0ABN2WS24_9MICO</name>
<keyword evidence="7" id="KW-1185">Reference proteome</keyword>
<dbReference type="InterPro" id="IPR010985">
    <property type="entry name" value="Ribbon_hlx_hlx"/>
</dbReference>
<proteinExistence type="inferred from homology"/>
<dbReference type="CDD" id="cd22233">
    <property type="entry name" value="RHH_CopAso-like"/>
    <property type="match status" value="1"/>
</dbReference>
<dbReference type="EMBL" id="BAAAPZ010000007">
    <property type="protein sequence ID" value="GAA2097845.1"/>
    <property type="molecule type" value="Genomic_DNA"/>
</dbReference>
<evidence type="ECO:0000313" key="7">
    <source>
        <dbReference type="Proteomes" id="UP001500984"/>
    </source>
</evidence>
<evidence type="ECO:0000256" key="4">
    <source>
        <dbReference type="ARBA" id="ARBA00022490"/>
    </source>
</evidence>
<keyword evidence="4" id="KW-0963">Cytoplasm</keyword>
<accession>A0ABN2WS24</accession>
<comment type="similarity">
    <text evidence="2">Belongs to the TraY family.</text>
</comment>
<evidence type="ECO:0000256" key="5">
    <source>
        <dbReference type="ARBA" id="ARBA00023125"/>
    </source>
</evidence>
<evidence type="ECO:0000256" key="2">
    <source>
        <dbReference type="ARBA" id="ARBA00007183"/>
    </source>
</evidence>
<evidence type="ECO:0000313" key="6">
    <source>
        <dbReference type="EMBL" id="GAA2097845.1"/>
    </source>
</evidence>
<keyword evidence="5" id="KW-0238">DNA-binding</keyword>
<dbReference type="RefSeq" id="WP_291796283.1">
    <property type="nucleotide sequence ID" value="NZ_BAAAPZ010000007.1"/>
</dbReference>
<reference evidence="6 7" key="1">
    <citation type="journal article" date="2019" name="Int. J. Syst. Evol. Microbiol.">
        <title>The Global Catalogue of Microorganisms (GCM) 10K type strain sequencing project: providing services to taxonomists for standard genome sequencing and annotation.</title>
        <authorList>
            <consortium name="The Broad Institute Genomics Platform"/>
            <consortium name="The Broad Institute Genome Sequencing Center for Infectious Disease"/>
            <person name="Wu L."/>
            <person name="Ma J."/>
        </authorList>
    </citation>
    <scope>NUCLEOTIDE SEQUENCE [LARGE SCALE GENOMIC DNA]</scope>
    <source>
        <strain evidence="6 7">JCM 15900</strain>
    </source>
</reference>
<dbReference type="Proteomes" id="UP001500984">
    <property type="component" value="Unassembled WGS sequence"/>
</dbReference>
<organism evidence="6 7">
    <name type="scientific">Brevibacterium salitolerans</name>
    <dbReference type="NCBI Taxonomy" id="1403566"/>
    <lineage>
        <taxon>Bacteria</taxon>
        <taxon>Bacillati</taxon>
        <taxon>Actinomycetota</taxon>
        <taxon>Actinomycetes</taxon>
        <taxon>Micrococcales</taxon>
        <taxon>Brevibacteriaceae</taxon>
        <taxon>Brevibacterium</taxon>
    </lineage>
</organism>
<sequence>MPISVRLSPEDEARLDALAQRTGRTKTFYLREALHEHLDELEERFWAEDAARRWEASDRSSRPAHQLWDELDL</sequence>
<dbReference type="Pfam" id="PF05509">
    <property type="entry name" value="TraY"/>
    <property type="match status" value="1"/>
</dbReference>
<dbReference type="InterPro" id="IPR008876">
    <property type="entry name" value="TraY"/>
</dbReference>
<protein>
    <recommendedName>
        <fullName evidence="3">Relaxosome protein TraY</fullName>
    </recommendedName>
</protein>
<evidence type="ECO:0000256" key="1">
    <source>
        <dbReference type="ARBA" id="ARBA00004496"/>
    </source>
</evidence>